<dbReference type="Gene3D" id="3.20.20.80">
    <property type="entry name" value="Glycosidases"/>
    <property type="match status" value="1"/>
</dbReference>
<feature type="domain" description="Glycoside hydrolase family 13 N-terminal" evidence="6">
    <location>
        <begin position="450"/>
        <end position="533"/>
    </location>
</feature>
<evidence type="ECO:0000313" key="10">
    <source>
        <dbReference type="EMBL" id="TYT27536.1"/>
    </source>
</evidence>
<dbReference type="GO" id="GO:0051060">
    <property type="term" value="F:pullulanase activity"/>
    <property type="evidence" value="ECO:0007669"/>
    <property type="project" value="InterPro"/>
</dbReference>
<dbReference type="InterPro" id="IPR013784">
    <property type="entry name" value="Carb-bd-like_fold"/>
</dbReference>
<evidence type="ECO:0000256" key="5">
    <source>
        <dbReference type="SAM" id="MobiDB-lite"/>
    </source>
</evidence>
<dbReference type="InterPro" id="IPR011839">
    <property type="entry name" value="Pullul_strch"/>
</dbReference>
<dbReference type="Proteomes" id="UP000324973">
    <property type="component" value="Unassembled WGS sequence"/>
</dbReference>
<feature type="domain" description="Pullulanase carbohydrate-binding module 41" evidence="7">
    <location>
        <begin position="182"/>
        <end position="309"/>
    </location>
</feature>
<keyword evidence="11" id="KW-1185">Reference proteome</keyword>
<dbReference type="Pfam" id="PF02922">
    <property type="entry name" value="CBM_48"/>
    <property type="match status" value="1"/>
</dbReference>
<reference evidence="10 11" key="1">
    <citation type="submission" date="2019-08" db="EMBL/GenBank/DDBJ databases">
        <title>Luteimonas viscosus sp. nov., isolated from soil of a sunflower field.</title>
        <authorList>
            <person name="Jianli Z."/>
            <person name="Ying Z."/>
        </authorList>
    </citation>
    <scope>NUCLEOTIDE SEQUENCE [LARGE SCALE GENOMIC DNA]</scope>
    <source>
        <strain evidence="10 11">XBU10</strain>
    </source>
</reference>
<gene>
    <name evidence="10" type="primary">pulA</name>
    <name evidence="10" type="ORF">FZO89_07650</name>
</gene>
<dbReference type="NCBIfam" id="TIGR02103">
    <property type="entry name" value="pullul_strch"/>
    <property type="match status" value="1"/>
</dbReference>
<dbReference type="Gene3D" id="2.60.40.1110">
    <property type="match status" value="2"/>
</dbReference>
<dbReference type="SUPFAM" id="SSF51445">
    <property type="entry name" value="(Trans)glycosidases"/>
    <property type="match status" value="1"/>
</dbReference>
<evidence type="ECO:0000313" key="11">
    <source>
        <dbReference type="Proteomes" id="UP000324973"/>
    </source>
</evidence>
<sequence length="1185" mass="129376">MCLAGCDEPLAATSGKAATPAASIAPSQPVPTAGPTDAATICEAPHATVLVPVPANGDGGVAVDVRVRYHRPDGAYGDWGLHVWQVDADGRYLADYPGVNWDAPLPRSGIDDYGAYFDIEAAAFTHPGAVGFGFIVHPPGQAGDPGVDRSWRFADGRELWLRSGDATVYTRNPLAGSADIDTVRVHYRRYDNAYRHWGLHLWDGSGIDVARLPGLALGDWNNPVPLSAMPNYAVSEDGAEVAFDLPVLNPRDDAARTHVDFVLHGLSSNPDGGVDNKDGWTSDIRIVFSALSIADRRGQAWLVQQEPRVFALPPDIARASTTDARAYWLSERLLRWPRTDTSGRFRLYHSATGQVVARKGVAIAGADGALDLQVAQHEVPADVAERFRWVGAGAVLEVPADQLDSLPGLMRRQLVLVQEDEEGRVLGATTTQLPGYLDARYAAADGLDDLGVTLDRGQARFRLWAPTAQRVWLCGERARGGGPLLEPMQFDPVTGSWSLATRALRAGDHYRYAVEVFVRGVGLVRNLVTDPYSISLDADSQRSYVGDLSSPTLMPPGWARDRSPDAVRAQEDMSIYELHVRDFSINDASVRAPLRGKYLAFAQYNGDGLRHLRALAQAGLTDVHLLPAYDFASVPETGCTTPDIPDAAPDSDAQQAAVAATRASDCFNWGYDPWHFNAPEGSYASDARDGAARVREFRAMVMALHAAGLRVGMDVVYNHTSASGQDARSVLDRIVPGYYHRLDAQGGIERSTCCENTATEHLMMGKLMIDSVKLWATQYHVDSFRFDLMGHQPREVMVRLQDEVNAAAGRPVQLIGEGWNFGEVANGARFVQASQLSLNGTGIGTFSDRARDHARGGSGFDNGIDLLRNQGFLNGLHYDDNGSGGNHPRSALMWSGDIIKVGLAGSIRSYRLTTHWDATLPLEQIDYNGQPAGYVVDPQEVVNYVDNHDNPTLFDANVYKLPRTTSREDRARVQVLGAAITAFSQGVAYFHAGIDTLRSKSLDRNSYDSGDWFNALDWTYQSNNFGVGLPMQSDNGDNWPVMAPLLADPSIVPMPADIRWTRDAFRDLLRIRASSTLLRMRTADDIEQRLRFHNTGSAQEPTVLVAHLDGRGYPGANFRELVYLVNVDKRAHALPIAAEAEKGYRLHPVHRARDAADRRAAAARYDRGSGTFHVPARTAVVFVVP</sequence>
<dbReference type="SUPFAM" id="SSF51011">
    <property type="entry name" value="Glycosyl hydrolase domain"/>
    <property type="match status" value="1"/>
</dbReference>
<evidence type="ECO:0000259" key="7">
    <source>
        <dbReference type="Pfam" id="PF03714"/>
    </source>
</evidence>
<dbReference type="AlphaFoldDB" id="A0A5D4XSG5"/>
<feature type="region of interest" description="Disordered" evidence="5">
    <location>
        <begin position="17"/>
        <end position="36"/>
    </location>
</feature>
<dbReference type="GO" id="GO:0005975">
    <property type="term" value="P:carbohydrate metabolic process"/>
    <property type="evidence" value="ECO:0007669"/>
    <property type="project" value="InterPro"/>
</dbReference>
<dbReference type="InterPro" id="IPR013783">
    <property type="entry name" value="Ig-like_fold"/>
</dbReference>
<dbReference type="Gene3D" id="2.60.40.10">
    <property type="entry name" value="Immunoglobulins"/>
    <property type="match status" value="1"/>
</dbReference>
<dbReference type="Gene3D" id="2.60.40.1130">
    <property type="entry name" value="Rab geranylgeranyltransferase alpha-subunit, insert domain"/>
    <property type="match status" value="1"/>
</dbReference>
<dbReference type="Pfam" id="PF11852">
    <property type="entry name" value="Pullul_strch_C"/>
    <property type="match status" value="1"/>
</dbReference>
<dbReference type="InterPro" id="IPR024561">
    <property type="entry name" value="Pullul_strch_C"/>
</dbReference>
<feature type="domain" description="Alpha-1,6-glucosidases pullulanase-type C-terminal" evidence="8">
    <location>
        <begin position="1020"/>
        <end position="1183"/>
    </location>
</feature>
<name>A0A5D4XSG5_9GAMM</name>
<dbReference type="CDD" id="cd11341">
    <property type="entry name" value="AmyAc_Pullulanase_LD-like"/>
    <property type="match status" value="1"/>
</dbReference>
<dbReference type="GO" id="GO:0030246">
    <property type="term" value="F:carbohydrate binding"/>
    <property type="evidence" value="ECO:0007669"/>
    <property type="project" value="InterPro"/>
</dbReference>
<comment type="similarity">
    <text evidence="1">Belongs to the glycosyl hydrolase 13 family.</text>
</comment>
<dbReference type="PANTHER" id="PTHR43002">
    <property type="entry name" value="GLYCOGEN DEBRANCHING ENZYME"/>
    <property type="match status" value="1"/>
</dbReference>
<evidence type="ECO:0000259" key="6">
    <source>
        <dbReference type="Pfam" id="PF02922"/>
    </source>
</evidence>
<dbReference type="Gene3D" id="2.60.40.1180">
    <property type="entry name" value="Golgi alpha-mannosidase II"/>
    <property type="match status" value="1"/>
</dbReference>
<dbReference type="InterPro" id="IPR005323">
    <property type="entry name" value="CBM41_pullulanase"/>
</dbReference>
<evidence type="ECO:0000256" key="2">
    <source>
        <dbReference type="ARBA" id="ARBA00022729"/>
    </source>
</evidence>
<dbReference type="InterPro" id="IPR014756">
    <property type="entry name" value="Ig_E-set"/>
</dbReference>
<dbReference type="InterPro" id="IPR004193">
    <property type="entry name" value="Glyco_hydro_13_N"/>
</dbReference>
<dbReference type="InterPro" id="IPR013780">
    <property type="entry name" value="Glyco_hydro_b"/>
</dbReference>
<dbReference type="InterPro" id="IPR017853">
    <property type="entry name" value="GH"/>
</dbReference>
<organism evidence="10 11">
    <name type="scientific">Luteimonas viscosa</name>
    <dbReference type="NCBI Taxonomy" id="1132694"/>
    <lineage>
        <taxon>Bacteria</taxon>
        <taxon>Pseudomonadati</taxon>
        <taxon>Pseudomonadota</taxon>
        <taxon>Gammaproteobacteria</taxon>
        <taxon>Lysobacterales</taxon>
        <taxon>Lysobacteraceae</taxon>
        <taxon>Luteimonas</taxon>
    </lineage>
</organism>
<proteinExistence type="inferred from homology"/>
<keyword evidence="4" id="KW-0326">Glycosidase</keyword>
<evidence type="ECO:0000259" key="8">
    <source>
        <dbReference type="Pfam" id="PF11852"/>
    </source>
</evidence>
<dbReference type="CDD" id="cd10315">
    <property type="entry name" value="CBM41_pullulanase"/>
    <property type="match status" value="2"/>
</dbReference>
<evidence type="ECO:0000259" key="9">
    <source>
        <dbReference type="Pfam" id="PF17967"/>
    </source>
</evidence>
<comment type="caution">
    <text evidence="10">The sequence shown here is derived from an EMBL/GenBank/DDBJ whole genome shotgun (WGS) entry which is preliminary data.</text>
</comment>
<dbReference type="EMBL" id="VTFT01000001">
    <property type="protein sequence ID" value="TYT27536.1"/>
    <property type="molecule type" value="Genomic_DNA"/>
</dbReference>
<evidence type="ECO:0000256" key="3">
    <source>
        <dbReference type="ARBA" id="ARBA00022801"/>
    </source>
</evidence>
<accession>A0A5D4XSG5</accession>
<keyword evidence="2" id="KW-0732">Signal</keyword>
<evidence type="ECO:0000256" key="1">
    <source>
        <dbReference type="ARBA" id="ARBA00008061"/>
    </source>
</evidence>
<dbReference type="SUPFAM" id="SSF49452">
    <property type="entry name" value="Starch-binding domain-like"/>
    <property type="match status" value="2"/>
</dbReference>
<dbReference type="InterPro" id="IPR040671">
    <property type="entry name" value="Pullulanase_N2"/>
</dbReference>
<evidence type="ECO:0000256" key="4">
    <source>
        <dbReference type="ARBA" id="ARBA00023295"/>
    </source>
</evidence>
<feature type="domain" description="Pullulanase carbohydrate-binding module 41" evidence="7">
    <location>
        <begin position="65"/>
        <end position="170"/>
    </location>
</feature>
<dbReference type="CDD" id="cd02860">
    <property type="entry name" value="E_set_Pullulanase"/>
    <property type="match status" value="1"/>
</dbReference>
<protein>
    <submittedName>
        <fullName evidence="10">Pullulanase-type alpha-1,6-glucosidase</fullName>
    </submittedName>
</protein>
<dbReference type="Pfam" id="PF03714">
    <property type="entry name" value="PUD"/>
    <property type="match status" value="2"/>
</dbReference>
<feature type="domain" description="Pullulanase N2" evidence="9">
    <location>
        <begin position="324"/>
        <end position="438"/>
    </location>
</feature>
<dbReference type="OrthoDB" id="3236218at2"/>
<dbReference type="SUPFAM" id="SSF81296">
    <property type="entry name" value="E set domains"/>
    <property type="match status" value="2"/>
</dbReference>
<keyword evidence="3" id="KW-0378">Hydrolase</keyword>
<dbReference type="Pfam" id="PF17967">
    <property type="entry name" value="Pullulanase_N2"/>
    <property type="match status" value="1"/>
</dbReference>